<proteinExistence type="predicted"/>
<reference evidence="1" key="1">
    <citation type="journal article" date="2015" name="Nature">
        <title>Complex archaea that bridge the gap between prokaryotes and eukaryotes.</title>
        <authorList>
            <person name="Spang A."/>
            <person name="Saw J.H."/>
            <person name="Jorgensen S.L."/>
            <person name="Zaremba-Niedzwiedzka K."/>
            <person name="Martijn J."/>
            <person name="Lind A.E."/>
            <person name="van Eijk R."/>
            <person name="Schleper C."/>
            <person name="Guy L."/>
            <person name="Ettema T.J."/>
        </authorList>
    </citation>
    <scope>NUCLEOTIDE SEQUENCE</scope>
</reference>
<gene>
    <name evidence="1" type="ORF">LCGC14_1212090</name>
</gene>
<accession>A0A0F9LI20</accession>
<organism evidence="1">
    <name type="scientific">marine sediment metagenome</name>
    <dbReference type="NCBI Taxonomy" id="412755"/>
    <lineage>
        <taxon>unclassified sequences</taxon>
        <taxon>metagenomes</taxon>
        <taxon>ecological metagenomes</taxon>
    </lineage>
</organism>
<evidence type="ECO:0000313" key="1">
    <source>
        <dbReference type="EMBL" id="KKM93073.1"/>
    </source>
</evidence>
<protein>
    <submittedName>
        <fullName evidence="1">Uncharacterized protein</fullName>
    </submittedName>
</protein>
<name>A0A0F9LI20_9ZZZZ</name>
<dbReference type="AlphaFoldDB" id="A0A0F9LI20"/>
<sequence length="145" mass="16080">MAEQILFKSEDSLWQMLRDGRKTWEARWWETSDERCYKLIWGTRHPGGMWVPDVKEVSFVNKVTGEVLTFEYKGVECFPWAPAWGFIMLGALLRHETGGEAKAGEACGREFVSSGGGLIGGGTGEASICDRARGHVGGCVGHRKE</sequence>
<comment type="caution">
    <text evidence="1">The sequence shown here is derived from an EMBL/GenBank/DDBJ whole genome shotgun (WGS) entry which is preliminary data.</text>
</comment>
<dbReference type="EMBL" id="LAZR01006314">
    <property type="protein sequence ID" value="KKM93073.1"/>
    <property type="molecule type" value="Genomic_DNA"/>
</dbReference>